<reference evidence="4" key="1">
    <citation type="submission" date="2018-11" db="EMBL/GenBank/DDBJ databases">
        <authorList>
            <consortium name="Genoscope - CEA"/>
            <person name="William W."/>
        </authorList>
    </citation>
    <scope>NUCLEOTIDE SEQUENCE</scope>
</reference>
<dbReference type="Proteomes" id="UP000694005">
    <property type="component" value="Chromosome A10"/>
</dbReference>
<dbReference type="Pfam" id="PF23282">
    <property type="entry name" value="WHD_ROQ1"/>
    <property type="match status" value="1"/>
</dbReference>
<dbReference type="PANTHER" id="PTHR11017:SF333">
    <property type="entry name" value="ADP-RIBOSYL CYCLASE_CYCLIC ADP-RIBOSE HYDROLASE-RELATED"/>
    <property type="match status" value="1"/>
</dbReference>
<dbReference type="InterPro" id="IPR042197">
    <property type="entry name" value="Apaf_helical"/>
</dbReference>
<dbReference type="SUPFAM" id="SSF52540">
    <property type="entry name" value="P-loop containing nucleoside triphosphate hydrolases"/>
    <property type="match status" value="1"/>
</dbReference>
<feature type="domain" description="Disease resistance protein Roq1-like winged-helix" evidence="2">
    <location>
        <begin position="130"/>
        <end position="189"/>
    </location>
</feature>
<dbReference type="PANTHER" id="PTHR11017">
    <property type="entry name" value="LEUCINE-RICH REPEAT-CONTAINING PROTEIN"/>
    <property type="match status" value="1"/>
</dbReference>
<dbReference type="AlphaFoldDB" id="A0A3P6DEK5"/>
<evidence type="ECO:0000256" key="1">
    <source>
        <dbReference type="ARBA" id="ARBA00022737"/>
    </source>
</evidence>
<keyword evidence="1" id="KW-0677">Repeat</keyword>
<dbReference type="GO" id="GO:0006952">
    <property type="term" value="P:defense response"/>
    <property type="evidence" value="ECO:0007669"/>
    <property type="project" value="InterPro"/>
</dbReference>
<sequence>MSSIPGSKEFEIFCQYAFDQKSLDYGPEMRTVRPLRSQFYLDIRKSIETSSLGCSDYIFQLDYLYDFYELAWEVIKLAGCLPLGLRVLGSYLRGKSRDEWENALPRLRSSLDKGIESILMLGYNGLPCDKDRTLFLYIACFFSGIAVDRVKSCLEDCDLDVDHGLHNLEQKSLISINTVFGSVEMHTLL</sequence>
<evidence type="ECO:0000313" key="3">
    <source>
        <dbReference type="EMBL" id="CAG7910958.1"/>
    </source>
</evidence>
<proteinExistence type="predicted"/>
<dbReference type="EMBL" id="LS974626">
    <property type="protein sequence ID" value="CAG7910958.1"/>
    <property type="molecule type" value="Genomic_DNA"/>
</dbReference>
<dbReference type="InterPro" id="IPR044974">
    <property type="entry name" value="Disease_R_plants"/>
</dbReference>
<dbReference type="InterPro" id="IPR027417">
    <property type="entry name" value="P-loop_NTPase"/>
</dbReference>
<dbReference type="EMBL" id="LR031577">
    <property type="protein sequence ID" value="VDD19022.1"/>
    <property type="molecule type" value="Genomic_DNA"/>
</dbReference>
<name>A0A3P6DEK5_BRACM</name>
<evidence type="ECO:0000259" key="2">
    <source>
        <dbReference type="Pfam" id="PF23282"/>
    </source>
</evidence>
<dbReference type="Gene3D" id="1.10.8.430">
    <property type="entry name" value="Helical domain of apoptotic protease-activating factors"/>
    <property type="match status" value="1"/>
</dbReference>
<evidence type="ECO:0000313" key="4">
    <source>
        <dbReference type="EMBL" id="VDD19022.1"/>
    </source>
</evidence>
<gene>
    <name evidence="4" type="ORF">BRAA10T44182Z</name>
    <name evidence="3" type="ORF">BRAPAZ1V2_A10P22040.2</name>
</gene>
<protein>
    <recommendedName>
        <fullName evidence="2">Disease resistance protein Roq1-like winged-helix domain-containing protein</fullName>
    </recommendedName>
</protein>
<dbReference type="Gramene" id="A10p22040.2_BraZ1">
    <property type="protein sequence ID" value="A10p22040.2_BraZ1.CDS.1"/>
    <property type="gene ID" value="A10g22040.2_BraZ1"/>
</dbReference>
<accession>A0A3P6DEK5</accession>
<organism evidence="4">
    <name type="scientific">Brassica campestris</name>
    <name type="common">Field mustard</name>
    <dbReference type="NCBI Taxonomy" id="3711"/>
    <lineage>
        <taxon>Eukaryota</taxon>
        <taxon>Viridiplantae</taxon>
        <taxon>Streptophyta</taxon>
        <taxon>Embryophyta</taxon>
        <taxon>Tracheophyta</taxon>
        <taxon>Spermatophyta</taxon>
        <taxon>Magnoliopsida</taxon>
        <taxon>eudicotyledons</taxon>
        <taxon>Gunneridae</taxon>
        <taxon>Pentapetalae</taxon>
        <taxon>rosids</taxon>
        <taxon>malvids</taxon>
        <taxon>Brassicales</taxon>
        <taxon>Brassicaceae</taxon>
        <taxon>Brassiceae</taxon>
        <taxon>Brassica</taxon>
    </lineage>
</organism>
<dbReference type="InterPro" id="IPR058192">
    <property type="entry name" value="WHD_ROQ1-like"/>
</dbReference>